<evidence type="ECO:0000313" key="1">
    <source>
        <dbReference type="EMBL" id="JAH23489.1"/>
    </source>
</evidence>
<name>A0A0E9R2Z8_ANGAN</name>
<reference evidence="1" key="2">
    <citation type="journal article" date="2015" name="Fish Shellfish Immunol.">
        <title>Early steps in the European eel (Anguilla anguilla)-Vibrio vulnificus interaction in the gills: Role of the RtxA13 toxin.</title>
        <authorList>
            <person name="Callol A."/>
            <person name="Pajuelo D."/>
            <person name="Ebbesson L."/>
            <person name="Teles M."/>
            <person name="MacKenzie S."/>
            <person name="Amaro C."/>
        </authorList>
    </citation>
    <scope>NUCLEOTIDE SEQUENCE</scope>
</reference>
<dbReference type="AlphaFoldDB" id="A0A0E9R2Z8"/>
<proteinExistence type="predicted"/>
<organism evidence="1">
    <name type="scientific">Anguilla anguilla</name>
    <name type="common">European freshwater eel</name>
    <name type="synonym">Muraena anguilla</name>
    <dbReference type="NCBI Taxonomy" id="7936"/>
    <lineage>
        <taxon>Eukaryota</taxon>
        <taxon>Metazoa</taxon>
        <taxon>Chordata</taxon>
        <taxon>Craniata</taxon>
        <taxon>Vertebrata</taxon>
        <taxon>Euteleostomi</taxon>
        <taxon>Actinopterygii</taxon>
        <taxon>Neopterygii</taxon>
        <taxon>Teleostei</taxon>
        <taxon>Anguilliformes</taxon>
        <taxon>Anguillidae</taxon>
        <taxon>Anguilla</taxon>
    </lineage>
</organism>
<accession>A0A0E9R2Z8</accession>
<sequence length="34" mass="3786">MARAYMLLVNESVLSVIFYNYQSCSLSLLIVSAS</sequence>
<dbReference type="EMBL" id="GBXM01085088">
    <property type="protein sequence ID" value="JAH23489.1"/>
    <property type="molecule type" value="Transcribed_RNA"/>
</dbReference>
<reference evidence="1" key="1">
    <citation type="submission" date="2014-11" db="EMBL/GenBank/DDBJ databases">
        <authorList>
            <person name="Amaro Gonzalez C."/>
        </authorList>
    </citation>
    <scope>NUCLEOTIDE SEQUENCE</scope>
</reference>
<protein>
    <submittedName>
        <fullName evidence="1">Uncharacterized protein</fullName>
    </submittedName>
</protein>